<gene>
    <name evidence="4" type="ORF">VP395_01895</name>
</gene>
<evidence type="ECO:0000313" key="5">
    <source>
        <dbReference type="Proteomes" id="UP001416393"/>
    </source>
</evidence>
<feature type="chain" id="PRO_5047221728" evidence="3">
    <location>
        <begin position="21"/>
        <end position="210"/>
    </location>
</feature>
<keyword evidence="2" id="KW-0812">Transmembrane</keyword>
<keyword evidence="1" id="KW-0175">Coiled coil</keyword>
<proteinExistence type="predicted"/>
<name>A0ABV0A6Y8_9FLAO</name>
<dbReference type="EMBL" id="JAZHYP010000001">
    <property type="protein sequence ID" value="MEN3322468.1"/>
    <property type="molecule type" value="Genomic_DNA"/>
</dbReference>
<evidence type="ECO:0000256" key="2">
    <source>
        <dbReference type="SAM" id="Phobius"/>
    </source>
</evidence>
<reference evidence="4 5" key="1">
    <citation type="submission" date="2024-01" db="EMBL/GenBank/DDBJ databases">
        <title>Mariniflexile litorale sp. nov., isolated from the shallow sediments of the Sea of Japan.</title>
        <authorList>
            <person name="Romanenko L."/>
            <person name="Bystritskaya E."/>
            <person name="Isaeva M."/>
        </authorList>
    </citation>
    <scope>NUCLEOTIDE SEQUENCE [LARGE SCALE GENOMIC DNA]</scope>
    <source>
        <strain evidence="4 5">KCTC 32427</strain>
    </source>
</reference>
<keyword evidence="5" id="KW-1185">Reference proteome</keyword>
<evidence type="ECO:0000256" key="3">
    <source>
        <dbReference type="SAM" id="SignalP"/>
    </source>
</evidence>
<organism evidence="4 5">
    <name type="scientific">Mariniflexile soesokkakense</name>
    <dbReference type="NCBI Taxonomy" id="1343160"/>
    <lineage>
        <taxon>Bacteria</taxon>
        <taxon>Pseudomonadati</taxon>
        <taxon>Bacteroidota</taxon>
        <taxon>Flavobacteriia</taxon>
        <taxon>Flavobacteriales</taxon>
        <taxon>Flavobacteriaceae</taxon>
        <taxon>Mariniflexile</taxon>
    </lineage>
</organism>
<protein>
    <submittedName>
        <fullName evidence="4">tRNA (Guanine-N1)-methyltransferase</fullName>
    </submittedName>
</protein>
<keyword evidence="2" id="KW-0472">Membrane</keyword>
<keyword evidence="3" id="KW-0732">Signal</keyword>
<feature type="coiled-coil region" evidence="1">
    <location>
        <begin position="157"/>
        <end position="206"/>
    </location>
</feature>
<feature type="signal peptide" evidence="3">
    <location>
        <begin position="1"/>
        <end position="20"/>
    </location>
</feature>
<comment type="caution">
    <text evidence="4">The sequence shown here is derived from an EMBL/GenBank/DDBJ whole genome shotgun (WGS) entry which is preliminary data.</text>
</comment>
<dbReference type="RefSeq" id="WP_346240013.1">
    <property type="nucleotide sequence ID" value="NZ_JAZHYP010000001.1"/>
</dbReference>
<feature type="transmembrane region" description="Helical" evidence="2">
    <location>
        <begin position="134"/>
        <end position="155"/>
    </location>
</feature>
<evidence type="ECO:0000256" key="1">
    <source>
        <dbReference type="SAM" id="Coils"/>
    </source>
</evidence>
<accession>A0ABV0A6Y8</accession>
<keyword evidence="2" id="KW-1133">Transmembrane helix</keyword>
<evidence type="ECO:0000313" key="4">
    <source>
        <dbReference type="EMBL" id="MEN3322468.1"/>
    </source>
</evidence>
<dbReference type="Proteomes" id="UP001416393">
    <property type="component" value="Unassembled WGS sequence"/>
</dbReference>
<sequence>MHYFKPLTLLLFLISFTTFAQNPDNNEDKLSLNSGPIENQFEYAIKNSNGWRDERGQEYRVIKTFWLTELKAHVLDSIQAIKKDIIESQITLKAQAQEISDLKTSLSNTQSTLDKTKNEKDNMSLLGAETSKSGYSGIMWSIVGVLFALLLFFIYKFKNSNAVTKDAKRALSELEDEFEEHRKTAVEREQKVRRQLQDEINKQKTIKTKK</sequence>